<accession>A0A4R7JZH3</accession>
<gene>
    <name evidence="3" type="ORF">CLV90_2767</name>
</gene>
<dbReference type="Gene3D" id="2.40.50.90">
    <property type="match status" value="1"/>
</dbReference>
<proteinExistence type="predicted"/>
<keyword evidence="3" id="KW-0540">Nuclease</keyword>
<dbReference type="Pfam" id="PF00565">
    <property type="entry name" value="SNase"/>
    <property type="match status" value="1"/>
</dbReference>
<evidence type="ECO:0000313" key="3">
    <source>
        <dbReference type="EMBL" id="TDT43645.1"/>
    </source>
</evidence>
<dbReference type="GO" id="GO:0003676">
    <property type="term" value="F:nucleic acid binding"/>
    <property type="evidence" value="ECO:0007669"/>
    <property type="project" value="InterPro"/>
</dbReference>
<dbReference type="SUPFAM" id="SSF50199">
    <property type="entry name" value="Staphylococcal nuclease"/>
    <property type="match status" value="1"/>
</dbReference>
<dbReference type="InterPro" id="IPR035437">
    <property type="entry name" value="SNase_OB-fold_sf"/>
</dbReference>
<evidence type="ECO:0000259" key="2">
    <source>
        <dbReference type="PROSITE" id="PS50830"/>
    </source>
</evidence>
<dbReference type="InterPro" id="IPR002071">
    <property type="entry name" value="Thermonucl_AS"/>
</dbReference>
<evidence type="ECO:0000313" key="4">
    <source>
        <dbReference type="Proteomes" id="UP000294749"/>
    </source>
</evidence>
<protein>
    <submittedName>
        <fullName evidence="3">Endonuclease YncB(Thermonuclease family)</fullName>
    </submittedName>
</protein>
<dbReference type="PROSITE" id="PS50830">
    <property type="entry name" value="TNASE_3"/>
    <property type="match status" value="1"/>
</dbReference>
<keyword evidence="1" id="KW-0472">Membrane</keyword>
<feature type="transmembrane region" description="Helical" evidence="1">
    <location>
        <begin position="21"/>
        <end position="39"/>
    </location>
</feature>
<evidence type="ECO:0000256" key="1">
    <source>
        <dbReference type="SAM" id="Phobius"/>
    </source>
</evidence>
<name>A0A4R7JZH3_9FLAO</name>
<feature type="domain" description="TNase-like" evidence="2">
    <location>
        <begin position="49"/>
        <end position="155"/>
    </location>
</feature>
<keyword evidence="1" id="KW-1133">Transmembrane helix</keyword>
<dbReference type="EMBL" id="SOAY01000012">
    <property type="protein sequence ID" value="TDT43645.1"/>
    <property type="molecule type" value="Genomic_DNA"/>
</dbReference>
<keyword evidence="3" id="KW-0378">Hydrolase</keyword>
<sequence length="155" mass="17579">MDRKMVDIPISLNAHYTMFQTICIIGISVFLASLLTHLLNPSTFPLQAKRKFGKVRYIHDGDTLYLYGLKPAIRLWGVDAPEVGEMGAQLATDALTKLTKEKRISYIPIDTDKYGRIVARVFLPNDNELNCMLIGQGVVKQYRKYSKGFYDSCEP</sequence>
<keyword evidence="3" id="KW-0255">Endonuclease</keyword>
<dbReference type="AlphaFoldDB" id="A0A4R7JZH3"/>
<keyword evidence="1" id="KW-0812">Transmembrane</keyword>
<dbReference type="PROSITE" id="PS01284">
    <property type="entry name" value="TNASE_2"/>
    <property type="match status" value="1"/>
</dbReference>
<reference evidence="3 4" key="1">
    <citation type="submission" date="2019-03" db="EMBL/GenBank/DDBJ databases">
        <title>Genomic Encyclopedia of Archaeal and Bacterial Type Strains, Phase II (KMG-II): from individual species to whole genera.</title>
        <authorList>
            <person name="Goeker M."/>
        </authorList>
    </citation>
    <scope>NUCLEOTIDE SEQUENCE [LARGE SCALE GENOMIC DNA]</scope>
    <source>
        <strain evidence="3 4">DSM 25233</strain>
    </source>
</reference>
<dbReference type="GO" id="GO:0004519">
    <property type="term" value="F:endonuclease activity"/>
    <property type="evidence" value="ECO:0007669"/>
    <property type="project" value="UniProtKB-KW"/>
</dbReference>
<dbReference type="InterPro" id="IPR016071">
    <property type="entry name" value="Staphylococal_nuclease_OB-fold"/>
</dbReference>
<keyword evidence="4" id="KW-1185">Reference proteome</keyword>
<organism evidence="3 4">
    <name type="scientific">Maribacter spongiicola</name>
    <dbReference type="NCBI Taxonomy" id="1206753"/>
    <lineage>
        <taxon>Bacteria</taxon>
        <taxon>Pseudomonadati</taxon>
        <taxon>Bacteroidota</taxon>
        <taxon>Flavobacteriia</taxon>
        <taxon>Flavobacteriales</taxon>
        <taxon>Flavobacteriaceae</taxon>
        <taxon>Maribacter</taxon>
    </lineage>
</organism>
<dbReference type="Proteomes" id="UP000294749">
    <property type="component" value="Unassembled WGS sequence"/>
</dbReference>
<comment type="caution">
    <text evidence="3">The sequence shown here is derived from an EMBL/GenBank/DDBJ whole genome shotgun (WGS) entry which is preliminary data.</text>
</comment>
<dbReference type="SMART" id="SM00318">
    <property type="entry name" value="SNc"/>
    <property type="match status" value="1"/>
</dbReference>